<sequence>MSHANDLQSTIKQVACEAIDSQLQTTWLIRVFRPHPQFDGALALILCLASQLNYLDIVTSHHRSLTMTQDIIRALGCSPADPAEANHSFRKLHTIHVNGGSPPVILGIKELVISHACFLGGFSISKLSFPSTLTKLVLDNGAFKPEILERALCNPWFDKNELLHVITAANARGWPKDYNYSNLKQLLYENLPTLKNFVWKKTWKLSESAEHRIFGSFKSFTAMEVLRIDYDLFSGRYGKYGKSVDPTLRHLQTLPDLTTFEEFLPPNLQILEIHGLEWSASQYTYV</sequence>
<dbReference type="AlphaFoldDB" id="A0A6A6ZCI1"/>
<evidence type="ECO:0000313" key="1">
    <source>
        <dbReference type="EMBL" id="KAF2818686.1"/>
    </source>
</evidence>
<organism evidence="1 2">
    <name type="scientific">Ophiobolus disseminans</name>
    <dbReference type="NCBI Taxonomy" id="1469910"/>
    <lineage>
        <taxon>Eukaryota</taxon>
        <taxon>Fungi</taxon>
        <taxon>Dikarya</taxon>
        <taxon>Ascomycota</taxon>
        <taxon>Pezizomycotina</taxon>
        <taxon>Dothideomycetes</taxon>
        <taxon>Pleosporomycetidae</taxon>
        <taxon>Pleosporales</taxon>
        <taxon>Pleosporineae</taxon>
        <taxon>Phaeosphaeriaceae</taxon>
        <taxon>Ophiobolus</taxon>
    </lineage>
</organism>
<accession>A0A6A6ZCI1</accession>
<evidence type="ECO:0008006" key="3">
    <source>
        <dbReference type="Google" id="ProtNLM"/>
    </source>
</evidence>
<keyword evidence="2" id="KW-1185">Reference proteome</keyword>
<name>A0A6A6ZCI1_9PLEO</name>
<proteinExistence type="predicted"/>
<evidence type="ECO:0000313" key="2">
    <source>
        <dbReference type="Proteomes" id="UP000799424"/>
    </source>
</evidence>
<gene>
    <name evidence="1" type="ORF">CC86DRAFT_413803</name>
</gene>
<dbReference type="OrthoDB" id="3801271at2759"/>
<reference evidence="1" key="1">
    <citation type="journal article" date="2020" name="Stud. Mycol.">
        <title>101 Dothideomycetes genomes: a test case for predicting lifestyles and emergence of pathogens.</title>
        <authorList>
            <person name="Haridas S."/>
            <person name="Albert R."/>
            <person name="Binder M."/>
            <person name="Bloem J."/>
            <person name="Labutti K."/>
            <person name="Salamov A."/>
            <person name="Andreopoulos B."/>
            <person name="Baker S."/>
            <person name="Barry K."/>
            <person name="Bills G."/>
            <person name="Bluhm B."/>
            <person name="Cannon C."/>
            <person name="Castanera R."/>
            <person name="Culley D."/>
            <person name="Daum C."/>
            <person name="Ezra D."/>
            <person name="Gonzalez J."/>
            <person name="Henrissat B."/>
            <person name="Kuo A."/>
            <person name="Liang C."/>
            <person name="Lipzen A."/>
            <person name="Lutzoni F."/>
            <person name="Magnuson J."/>
            <person name="Mondo S."/>
            <person name="Nolan M."/>
            <person name="Ohm R."/>
            <person name="Pangilinan J."/>
            <person name="Park H.-J."/>
            <person name="Ramirez L."/>
            <person name="Alfaro M."/>
            <person name="Sun H."/>
            <person name="Tritt A."/>
            <person name="Yoshinaga Y."/>
            <person name="Zwiers L.-H."/>
            <person name="Turgeon B."/>
            <person name="Goodwin S."/>
            <person name="Spatafora J."/>
            <person name="Crous P."/>
            <person name="Grigoriev I."/>
        </authorList>
    </citation>
    <scope>NUCLEOTIDE SEQUENCE</scope>
    <source>
        <strain evidence="1">CBS 113818</strain>
    </source>
</reference>
<dbReference type="EMBL" id="MU006250">
    <property type="protein sequence ID" value="KAF2818686.1"/>
    <property type="molecule type" value="Genomic_DNA"/>
</dbReference>
<dbReference type="Proteomes" id="UP000799424">
    <property type="component" value="Unassembled WGS sequence"/>
</dbReference>
<protein>
    <recommendedName>
        <fullName evidence="3">F-box domain-containing protein</fullName>
    </recommendedName>
</protein>